<gene>
    <name evidence="7" type="ORF">WB794_12445</name>
</gene>
<dbReference type="InterPro" id="IPR014027">
    <property type="entry name" value="UDP-Glc/GDP-Man_DH_C"/>
</dbReference>
<protein>
    <submittedName>
        <fullName evidence="7">Nucleotide sugar dehydrogenase</fullName>
    </submittedName>
</protein>
<evidence type="ECO:0000313" key="7">
    <source>
        <dbReference type="EMBL" id="MEJ1250480.1"/>
    </source>
</evidence>
<proteinExistence type="inferred from homology"/>
<evidence type="ECO:0000256" key="2">
    <source>
        <dbReference type="ARBA" id="ARBA00023002"/>
    </source>
</evidence>
<dbReference type="PANTHER" id="PTHR43491">
    <property type="entry name" value="UDP-N-ACETYL-D-MANNOSAMINE DEHYDROGENASE"/>
    <property type="match status" value="1"/>
</dbReference>
<dbReference type="AlphaFoldDB" id="A0AAW9R407"/>
<dbReference type="GO" id="GO:0051287">
    <property type="term" value="F:NAD binding"/>
    <property type="evidence" value="ECO:0007669"/>
    <property type="project" value="InterPro"/>
</dbReference>
<dbReference type="Gene3D" id="3.40.50.720">
    <property type="entry name" value="NAD(P)-binding Rossmann-like Domain"/>
    <property type="match status" value="3"/>
</dbReference>
<dbReference type="PANTHER" id="PTHR43491:SF2">
    <property type="entry name" value="UDP-N-ACETYL-D-MANNOSAMINE DEHYDROGENASE"/>
    <property type="match status" value="1"/>
</dbReference>
<dbReference type="InterPro" id="IPR036291">
    <property type="entry name" value="NAD(P)-bd_dom_sf"/>
</dbReference>
<keyword evidence="3" id="KW-0520">NAD</keyword>
<dbReference type="PIRSF" id="PIRSF500136">
    <property type="entry name" value="UDP_ManNAc_DH"/>
    <property type="match status" value="1"/>
</dbReference>
<dbReference type="Pfam" id="PF00984">
    <property type="entry name" value="UDPG_MGDP_dh"/>
    <property type="match status" value="1"/>
</dbReference>
<evidence type="ECO:0000256" key="5">
    <source>
        <dbReference type="SAM" id="MobiDB-lite"/>
    </source>
</evidence>
<reference evidence="7 8" key="1">
    <citation type="journal article" date="2016" name="Antonie Van Leeuwenhoek">
        <title>Denitratimonas tolerans gen. nov., sp. nov., a denitrifying bacterium isolated from a bioreactor for tannery wastewater treatment.</title>
        <authorList>
            <person name="Han S.I."/>
            <person name="Kim J.O."/>
            <person name="Lee Y.R."/>
            <person name="Ekpeghere K.I."/>
            <person name="Koh S.C."/>
            <person name="Whang K.S."/>
        </authorList>
    </citation>
    <scope>NUCLEOTIDE SEQUENCE [LARGE SCALE GENOMIC DNA]</scope>
    <source>
        <strain evidence="7 8">KACC 17565</strain>
    </source>
</reference>
<accession>A0AAW9R407</accession>
<dbReference type="InterPro" id="IPR014026">
    <property type="entry name" value="UDP-Glc/GDP-Man_DH_dimer"/>
</dbReference>
<dbReference type="PIRSF" id="PIRSF000124">
    <property type="entry name" value="UDPglc_GDPman_dh"/>
    <property type="match status" value="1"/>
</dbReference>
<dbReference type="SUPFAM" id="SSF48179">
    <property type="entry name" value="6-phosphogluconate dehydrogenase C-terminal domain-like"/>
    <property type="match status" value="1"/>
</dbReference>
<dbReference type="GO" id="GO:0000271">
    <property type="term" value="P:polysaccharide biosynthetic process"/>
    <property type="evidence" value="ECO:0007669"/>
    <property type="project" value="InterPro"/>
</dbReference>
<evidence type="ECO:0000313" key="8">
    <source>
        <dbReference type="Proteomes" id="UP001364472"/>
    </source>
</evidence>
<dbReference type="GO" id="GO:0016616">
    <property type="term" value="F:oxidoreductase activity, acting on the CH-OH group of donors, NAD or NADP as acceptor"/>
    <property type="evidence" value="ECO:0007669"/>
    <property type="project" value="InterPro"/>
</dbReference>
<dbReference type="EMBL" id="JBBDHC010000021">
    <property type="protein sequence ID" value="MEJ1250480.1"/>
    <property type="molecule type" value="Genomic_DNA"/>
</dbReference>
<dbReference type="InterPro" id="IPR008927">
    <property type="entry name" value="6-PGluconate_DH-like_C_sf"/>
</dbReference>
<dbReference type="Pfam" id="PF03721">
    <property type="entry name" value="UDPG_MGDP_dh_N"/>
    <property type="match status" value="1"/>
</dbReference>
<evidence type="ECO:0000259" key="6">
    <source>
        <dbReference type="SMART" id="SM00984"/>
    </source>
</evidence>
<dbReference type="Proteomes" id="UP001364472">
    <property type="component" value="Unassembled WGS sequence"/>
</dbReference>
<feature type="domain" description="UDP-glucose/GDP-mannose dehydrogenase C-terminal" evidence="6">
    <location>
        <begin position="344"/>
        <end position="445"/>
    </location>
</feature>
<comment type="caution">
    <text evidence="7">The sequence shown here is derived from an EMBL/GenBank/DDBJ whole genome shotgun (WGS) entry which is preliminary data.</text>
</comment>
<feature type="region of interest" description="Disordered" evidence="5">
    <location>
        <begin position="146"/>
        <end position="169"/>
    </location>
</feature>
<dbReference type="SUPFAM" id="SSF52413">
    <property type="entry name" value="UDP-glucose/GDP-mannose dehydrogenase C-terminal domain"/>
    <property type="match status" value="1"/>
</dbReference>
<dbReference type="SUPFAM" id="SSF51735">
    <property type="entry name" value="NAD(P)-binding Rossmann-fold domains"/>
    <property type="match status" value="1"/>
</dbReference>
<comment type="similarity">
    <text evidence="1 4">Belongs to the UDP-glucose/GDP-mannose dehydrogenase family.</text>
</comment>
<dbReference type="InterPro" id="IPR028359">
    <property type="entry name" value="UDP_ManNAc/GlcNAc_DH"/>
</dbReference>
<dbReference type="NCBIfam" id="TIGR03026">
    <property type="entry name" value="NDP-sugDHase"/>
    <property type="match status" value="1"/>
</dbReference>
<dbReference type="InterPro" id="IPR017476">
    <property type="entry name" value="UDP-Glc/GDP-Man"/>
</dbReference>
<dbReference type="Pfam" id="PF03720">
    <property type="entry name" value="UDPG_MGDP_dh_C"/>
    <property type="match status" value="1"/>
</dbReference>
<evidence type="ECO:0000256" key="1">
    <source>
        <dbReference type="ARBA" id="ARBA00006601"/>
    </source>
</evidence>
<dbReference type="SMART" id="SM00984">
    <property type="entry name" value="UDPG_MGDP_dh_C"/>
    <property type="match status" value="1"/>
</dbReference>
<evidence type="ECO:0000256" key="3">
    <source>
        <dbReference type="ARBA" id="ARBA00023027"/>
    </source>
</evidence>
<name>A0AAW9R407_9GAMM</name>
<dbReference type="GO" id="GO:0016628">
    <property type="term" value="F:oxidoreductase activity, acting on the CH-CH group of donors, NAD or NADP as acceptor"/>
    <property type="evidence" value="ECO:0007669"/>
    <property type="project" value="InterPro"/>
</dbReference>
<organism evidence="7 8">
    <name type="scientific">Denitratimonas tolerans</name>
    <dbReference type="NCBI Taxonomy" id="1338420"/>
    <lineage>
        <taxon>Bacteria</taxon>
        <taxon>Pseudomonadati</taxon>
        <taxon>Pseudomonadota</taxon>
        <taxon>Gammaproteobacteria</taxon>
        <taxon>Lysobacterales</taxon>
        <taxon>Lysobacteraceae</taxon>
        <taxon>Denitratimonas</taxon>
    </lineage>
</organism>
<evidence type="ECO:0000256" key="4">
    <source>
        <dbReference type="PIRNR" id="PIRNR000124"/>
    </source>
</evidence>
<dbReference type="InterPro" id="IPR036220">
    <property type="entry name" value="UDP-Glc/GDP-Man_DH_C_sf"/>
</dbReference>
<keyword evidence="2" id="KW-0560">Oxidoreductase</keyword>
<dbReference type="InterPro" id="IPR001732">
    <property type="entry name" value="UDP-Glc/GDP-Man_DH_N"/>
</dbReference>
<keyword evidence="8" id="KW-1185">Reference proteome</keyword>
<sequence length="452" mass="48842">MPQLENLRIAIVGLGYVGLPLAVEFGKRYPTIGYDIRAGRIAELRAGRDSTLEVEPELLAQADRLRFTDALDELRDCNVYIVTVPTPIDAAKRPDLTPLIRASEAIGTLLKPGDTVIYESTVFPGCTEEVCVPILARVSGLRYEAAPDGPHSPASDGMGWGEGGSPSPRPNTFAIGYSPERINPGDKAHRVTSILKVTSGSSPATAEFVDALYASIITAGTHRAPSIKVAEAAKVIENTQRDLNIALVNDLAILFGKLGIDTLDVLEAAGTKWNFLPFRPGLVGGHCISVDPYYLTHKAQEVGHHPQVILAGRRTNDGMGGYVADQTIKLMLRRGINPVQARILILGLAFKENCPDLRNTRVVDIVAALRDYSAQVDVFDPWVDADEAQREYGIRPIATPEQGAYDAIVLAVAHDVFARMGGTGVRSLLSARGGIVYDVKHLLPREMVDGRL</sequence>